<reference evidence="4 5" key="1">
    <citation type="submission" date="2018-10" db="EMBL/GenBank/DDBJ databases">
        <title>Genomic Encyclopedia of Archaeal and Bacterial Type Strains, Phase II (KMG-II): from individual species to whole genera.</title>
        <authorList>
            <person name="Goeker M."/>
        </authorList>
    </citation>
    <scope>NUCLEOTIDE SEQUENCE [LARGE SCALE GENOMIC DNA]</scope>
    <source>
        <strain evidence="4 5">DSM 14954</strain>
    </source>
</reference>
<keyword evidence="3" id="KW-0732">Signal</keyword>
<organism evidence="4 5">
    <name type="scientific">Solirubrobacter pauli</name>
    <dbReference type="NCBI Taxonomy" id="166793"/>
    <lineage>
        <taxon>Bacteria</taxon>
        <taxon>Bacillati</taxon>
        <taxon>Actinomycetota</taxon>
        <taxon>Thermoleophilia</taxon>
        <taxon>Solirubrobacterales</taxon>
        <taxon>Solirubrobacteraceae</taxon>
        <taxon>Solirubrobacter</taxon>
    </lineage>
</organism>
<sequence length="883" mass="87289">MSPKVLRGAALGAGLAGTLAFAAPAMASYTTSLDGSTLRIAGDGASDTLHLVTDSTTLYGDVGADGTIDFTYPRAALTAVGVTAGGGDDEVRVQGLLEHLTVDGGSGNDTLFGGASADTLLGGTGNDLVDGNQGADTVALGAGDDRFQWDPGDGTDAVAGDAGTDTLAFNGANIGEELSLTADGTHARFTRNVAAIAMDLAAVEQVDVRALGGADTMTVGDLAGTGVRAVAVDLSGFDGNGDAAADRVIVNGTDGPDKAVLATDGTTGIVDGLSVDVRATGMEPADTVTAALLAGDDTASASAAPTGTVQVGADGGEGTDTATYAGTPGDDTIGVGPNGGPVAAFATGAPTFNAAAVERLLVKGGTGDDTLSGLNGIATLTALTMDGGTGDDRVTGGDGDDKLLGGAGDDLVDGNRGVDTVRGGTGDDHLQWDPGDQSDVVEGDGGTDTLDFNGANVGEKITLAANGPRVTVFRNIANITLDMDGVEAAAIRALGGVDDVTVGHLAGTDLRSAAVDVAGFDGAGDLAVDRVVAEGTTGADRVTLGSDGTTAVISGLKPTVRVTGLELQDSATAALLDGDDTTLASAAATGEARVNADGGPGTDTATYTGTGDGDTIGIAPDGAGVVRTFAPGAPLLGTTAVEELVVKGGEANDTINGLNGIGLLTHLTLDGGNGEDTLRGGDGDDLLLGGNGDDLVDGNRGSDTARMGAGNDHFQWDPGDGSDVVDGQSGLDEQDFNGSNAGEDIALTATADRHVHVTRNIAAIDLDLANVEEWAVRTLGGVDNVAVHDLSGTPLKTVRVDLAGSDGAGDLAADTVTLDGTPKAERINLTREGDTVIEAGLPTFAYLTGSEPTLDTVHINNLEDDGVYVGPGVRDLIKATFRL</sequence>
<accession>A0A660L556</accession>
<dbReference type="InterPro" id="IPR050557">
    <property type="entry name" value="RTX_toxin/Mannuronan_C5-epim"/>
</dbReference>
<gene>
    <name evidence="4" type="ORF">C8N24_4715</name>
</gene>
<feature type="signal peptide" evidence="3">
    <location>
        <begin position="1"/>
        <end position="22"/>
    </location>
</feature>
<dbReference type="EMBL" id="RBIL01000002">
    <property type="protein sequence ID" value="RKQ86700.1"/>
    <property type="molecule type" value="Genomic_DNA"/>
</dbReference>
<dbReference type="GO" id="GO:0005509">
    <property type="term" value="F:calcium ion binding"/>
    <property type="evidence" value="ECO:0007669"/>
    <property type="project" value="InterPro"/>
</dbReference>
<proteinExistence type="predicted"/>
<dbReference type="PANTHER" id="PTHR38340">
    <property type="entry name" value="S-LAYER PROTEIN"/>
    <property type="match status" value="1"/>
</dbReference>
<dbReference type="PROSITE" id="PS00330">
    <property type="entry name" value="HEMOLYSIN_CALCIUM"/>
    <property type="match status" value="1"/>
</dbReference>
<dbReference type="Proteomes" id="UP000278962">
    <property type="component" value="Unassembled WGS sequence"/>
</dbReference>
<name>A0A660L556_9ACTN</name>
<comment type="subcellular location">
    <subcellularLocation>
        <location evidence="1">Secreted</location>
    </subcellularLocation>
</comment>
<comment type="caution">
    <text evidence="4">The sequence shown here is derived from an EMBL/GenBank/DDBJ whole genome shotgun (WGS) entry which is preliminary data.</text>
</comment>
<evidence type="ECO:0000313" key="5">
    <source>
        <dbReference type="Proteomes" id="UP000278962"/>
    </source>
</evidence>
<protein>
    <recommendedName>
        <fullName evidence="6">Hemolysin type calcium-binding protein</fullName>
    </recommendedName>
</protein>
<dbReference type="Gene3D" id="2.150.10.10">
    <property type="entry name" value="Serralysin-like metalloprotease, C-terminal"/>
    <property type="match status" value="3"/>
</dbReference>
<evidence type="ECO:0000313" key="4">
    <source>
        <dbReference type="EMBL" id="RKQ86700.1"/>
    </source>
</evidence>
<dbReference type="AlphaFoldDB" id="A0A660L556"/>
<dbReference type="SUPFAM" id="SSF51120">
    <property type="entry name" value="beta-Roll"/>
    <property type="match status" value="3"/>
</dbReference>
<feature type="chain" id="PRO_5024965395" description="Hemolysin type calcium-binding protein" evidence="3">
    <location>
        <begin position="23"/>
        <end position="883"/>
    </location>
</feature>
<dbReference type="InterPro" id="IPR018511">
    <property type="entry name" value="Hemolysin-typ_Ca-bd_CS"/>
</dbReference>
<keyword evidence="5" id="KW-1185">Reference proteome</keyword>
<dbReference type="Pfam" id="PF00353">
    <property type="entry name" value="HemolysinCabind"/>
    <property type="match status" value="4"/>
</dbReference>
<evidence type="ECO:0000256" key="3">
    <source>
        <dbReference type="SAM" id="SignalP"/>
    </source>
</evidence>
<dbReference type="PANTHER" id="PTHR38340:SF1">
    <property type="entry name" value="S-LAYER PROTEIN"/>
    <property type="match status" value="1"/>
</dbReference>
<keyword evidence="2" id="KW-0964">Secreted</keyword>
<dbReference type="InterPro" id="IPR011049">
    <property type="entry name" value="Serralysin-like_metalloprot_C"/>
</dbReference>
<dbReference type="InterPro" id="IPR001343">
    <property type="entry name" value="Hemolysn_Ca-bd"/>
</dbReference>
<dbReference type="PRINTS" id="PR00313">
    <property type="entry name" value="CABNDNGRPT"/>
</dbReference>
<evidence type="ECO:0000256" key="2">
    <source>
        <dbReference type="ARBA" id="ARBA00022525"/>
    </source>
</evidence>
<evidence type="ECO:0008006" key="6">
    <source>
        <dbReference type="Google" id="ProtNLM"/>
    </source>
</evidence>
<dbReference type="GO" id="GO:0005576">
    <property type="term" value="C:extracellular region"/>
    <property type="evidence" value="ECO:0007669"/>
    <property type="project" value="UniProtKB-SubCell"/>
</dbReference>
<evidence type="ECO:0000256" key="1">
    <source>
        <dbReference type="ARBA" id="ARBA00004613"/>
    </source>
</evidence>